<proteinExistence type="predicted"/>
<evidence type="ECO:0000313" key="1">
    <source>
        <dbReference type="EMBL" id="KAH7990260.1"/>
    </source>
</evidence>
<dbReference type="Proteomes" id="UP000827872">
    <property type="component" value="Linkage Group LG16"/>
</dbReference>
<accession>A0ACB8ECX8</accession>
<dbReference type="EMBL" id="CM037629">
    <property type="protein sequence ID" value="KAH7990260.1"/>
    <property type="molecule type" value="Genomic_DNA"/>
</dbReference>
<comment type="caution">
    <text evidence="1">The sequence shown here is derived from an EMBL/GenBank/DDBJ whole genome shotgun (WGS) entry which is preliminary data.</text>
</comment>
<evidence type="ECO:0000313" key="2">
    <source>
        <dbReference type="Proteomes" id="UP000827872"/>
    </source>
</evidence>
<gene>
    <name evidence="1" type="ORF">K3G42_004910</name>
</gene>
<protein>
    <submittedName>
        <fullName evidence="1">Uncharacterized protein</fullName>
    </submittedName>
</protein>
<organism evidence="1 2">
    <name type="scientific">Sphaerodactylus townsendi</name>
    <dbReference type="NCBI Taxonomy" id="933632"/>
    <lineage>
        <taxon>Eukaryota</taxon>
        <taxon>Metazoa</taxon>
        <taxon>Chordata</taxon>
        <taxon>Craniata</taxon>
        <taxon>Vertebrata</taxon>
        <taxon>Euteleostomi</taxon>
        <taxon>Lepidosauria</taxon>
        <taxon>Squamata</taxon>
        <taxon>Bifurcata</taxon>
        <taxon>Gekkota</taxon>
        <taxon>Sphaerodactylidae</taxon>
        <taxon>Sphaerodactylus</taxon>
    </lineage>
</organism>
<name>A0ACB8ECX8_9SAUR</name>
<sequence length="82" mass="8764">MLLDPMRTGLLTSRQHASAEADILQKWAQEPAPRLAGNRDVNATSGKGDRCPLLHQRMPSLVPSHSNGPTNRSPPCLAAASP</sequence>
<reference evidence="1" key="1">
    <citation type="submission" date="2021-08" db="EMBL/GenBank/DDBJ databases">
        <title>The first chromosome-level gecko genome reveals the dynamic sex chromosomes of Neotropical dwarf geckos (Sphaerodactylidae: Sphaerodactylus).</title>
        <authorList>
            <person name="Pinto B.J."/>
            <person name="Keating S.E."/>
            <person name="Gamble T."/>
        </authorList>
    </citation>
    <scope>NUCLEOTIDE SEQUENCE</scope>
    <source>
        <strain evidence="1">TG3544</strain>
    </source>
</reference>
<keyword evidence="2" id="KW-1185">Reference proteome</keyword>